<feature type="compositionally biased region" description="Basic and acidic residues" evidence="1">
    <location>
        <begin position="421"/>
        <end position="430"/>
    </location>
</feature>
<accession>A0ABQ4X4A4</accession>
<organism evidence="2 3">
    <name type="scientific">Tanacetum coccineum</name>
    <dbReference type="NCBI Taxonomy" id="301880"/>
    <lineage>
        <taxon>Eukaryota</taxon>
        <taxon>Viridiplantae</taxon>
        <taxon>Streptophyta</taxon>
        <taxon>Embryophyta</taxon>
        <taxon>Tracheophyta</taxon>
        <taxon>Spermatophyta</taxon>
        <taxon>Magnoliopsida</taxon>
        <taxon>eudicotyledons</taxon>
        <taxon>Gunneridae</taxon>
        <taxon>Pentapetalae</taxon>
        <taxon>asterids</taxon>
        <taxon>campanulids</taxon>
        <taxon>Asterales</taxon>
        <taxon>Asteraceae</taxon>
        <taxon>Asteroideae</taxon>
        <taxon>Anthemideae</taxon>
        <taxon>Anthemidinae</taxon>
        <taxon>Tanacetum</taxon>
    </lineage>
</organism>
<feature type="compositionally biased region" description="Basic and acidic residues" evidence="1">
    <location>
        <begin position="369"/>
        <end position="400"/>
    </location>
</feature>
<feature type="region of interest" description="Disordered" evidence="1">
    <location>
        <begin position="369"/>
        <end position="430"/>
    </location>
</feature>
<feature type="region of interest" description="Disordered" evidence="1">
    <location>
        <begin position="60"/>
        <end position="173"/>
    </location>
</feature>
<feature type="compositionally biased region" description="Acidic residues" evidence="1">
    <location>
        <begin position="118"/>
        <end position="157"/>
    </location>
</feature>
<evidence type="ECO:0000313" key="3">
    <source>
        <dbReference type="Proteomes" id="UP001151760"/>
    </source>
</evidence>
<sequence>MFWHTARDDPMFNTIRVISKHQDTQVYGTILPDTLINRKIKDSEAYKQYYAIAFGAKPPKAKTKYKKKACKSDTSPQEKDCSCGLRFQDQNSAKAVPDEQTNKGGGTDGKELVTDQSQGDDDDDDDNYEHDLEDEKDDEDDDDKNDSEETEADDDGDDFVHPNLSTYLNKAEKKKEEEAEMMMMKCSSDQKSSVTAVTPSTVTISPQPPVLIIQTVQQTPDSTTIKPNPTTTLPEIPNFASLFGFEQRVSALETKMSEFKQTSQFADAGSSILGIVDNYLASKMKDDVDVIIKDQVKDQVSKILPKVEKYVTESLGAKVLVRLANQPQSSYANLYNALIDSYNSDKDLFTSYGDVITLKRGREDQDKKKTNLLEIKERVEERRSGKEAESSKEPTHKESKSTSSSKGTSRSRPRSLGKSAHTGEHGQKVDDLEEQSHQEFNTGNDDVSPAKELAQALGTQSSFNEFLATLIDFSAFIMNRLKIDNLTQDVLTGLTYDLMKGGSLCQKYTTSITKTKVAYYGKVKWIEDKVPGRIWSLERVVYDKHAYWGTYHWGPKRQKFYGYDANMETTKDVYSRHMIIAVTSFKIRKFLATVIGMILLFEDKMISYTSLEKATSKDFIDKTLKTCYFS</sequence>
<comment type="caution">
    <text evidence="2">The sequence shown here is derived from an EMBL/GenBank/DDBJ whole genome shotgun (WGS) entry which is preliminary data.</text>
</comment>
<reference evidence="2" key="1">
    <citation type="journal article" date="2022" name="Int. J. Mol. Sci.">
        <title>Draft Genome of Tanacetum Coccineum: Genomic Comparison of Closely Related Tanacetum-Family Plants.</title>
        <authorList>
            <person name="Yamashiro T."/>
            <person name="Shiraishi A."/>
            <person name="Nakayama K."/>
            <person name="Satake H."/>
        </authorList>
    </citation>
    <scope>NUCLEOTIDE SEQUENCE</scope>
</reference>
<evidence type="ECO:0000256" key="1">
    <source>
        <dbReference type="SAM" id="MobiDB-lite"/>
    </source>
</evidence>
<gene>
    <name evidence="2" type="ORF">Tco_0654642</name>
</gene>
<dbReference type="EMBL" id="BQNB010009179">
    <property type="protein sequence ID" value="GJS59858.1"/>
    <property type="molecule type" value="Genomic_DNA"/>
</dbReference>
<reference evidence="2" key="2">
    <citation type="submission" date="2022-01" db="EMBL/GenBank/DDBJ databases">
        <authorList>
            <person name="Yamashiro T."/>
            <person name="Shiraishi A."/>
            <person name="Satake H."/>
            <person name="Nakayama K."/>
        </authorList>
    </citation>
    <scope>NUCLEOTIDE SEQUENCE</scope>
</reference>
<keyword evidence="3" id="KW-1185">Reference proteome</keyword>
<dbReference type="Proteomes" id="UP001151760">
    <property type="component" value="Unassembled WGS sequence"/>
</dbReference>
<name>A0ABQ4X4A4_9ASTR</name>
<evidence type="ECO:0000313" key="2">
    <source>
        <dbReference type="EMBL" id="GJS59858.1"/>
    </source>
</evidence>
<feature type="compositionally biased region" description="Basic residues" evidence="1">
    <location>
        <begin position="60"/>
        <end position="69"/>
    </location>
</feature>
<proteinExistence type="predicted"/>
<protein>
    <submittedName>
        <fullName evidence="2">Uncharacterized protein</fullName>
    </submittedName>
</protein>